<protein>
    <submittedName>
        <fullName evidence="2">Uncharacterized protein</fullName>
    </submittedName>
</protein>
<reference evidence="2 3" key="2">
    <citation type="submission" date="2020-03" db="EMBL/GenBank/DDBJ databases">
        <authorList>
            <person name="Ichikawa N."/>
            <person name="Kimura A."/>
            <person name="Kitahashi Y."/>
            <person name="Uohara A."/>
        </authorList>
    </citation>
    <scope>NUCLEOTIDE SEQUENCE [LARGE SCALE GENOMIC DNA]</scope>
    <source>
        <strain evidence="2 3">NBRC 107702</strain>
    </source>
</reference>
<dbReference type="Proteomes" id="UP000502508">
    <property type="component" value="Chromosome"/>
</dbReference>
<evidence type="ECO:0000256" key="1">
    <source>
        <dbReference type="SAM" id="MobiDB-lite"/>
    </source>
</evidence>
<evidence type="ECO:0000313" key="3">
    <source>
        <dbReference type="Proteomes" id="UP000502508"/>
    </source>
</evidence>
<feature type="region of interest" description="Disordered" evidence="1">
    <location>
        <begin position="249"/>
        <end position="325"/>
    </location>
</feature>
<dbReference type="AlphaFoldDB" id="A0A6F8XUA8"/>
<feature type="region of interest" description="Disordered" evidence="1">
    <location>
        <begin position="337"/>
        <end position="356"/>
    </location>
</feature>
<gene>
    <name evidence="2" type="ORF">Pflav_038100</name>
</gene>
<accession>A0A6F8XUA8</accession>
<keyword evidence="3" id="KW-1185">Reference proteome</keyword>
<name>A0A6F8XUA8_9ACTN</name>
<feature type="compositionally biased region" description="Low complexity" evidence="1">
    <location>
        <begin position="282"/>
        <end position="314"/>
    </location>
</feature>
<organism evidence="2 3">
    <name type="scientific">Phytohabitans flavus</name>
    <dbReference type="NCBI Taxonomy" id="1076124"/>
    <lineage>
        <taxon>Bacteria</taxon>
        <taxon>Bacillati</taxon>
        <taxon>Actinomycetota</taxon>
        <taxon>Actinomycetes</taxon>
        <taxon>Micromonosporales</taxon>
        <taxon>Micromonosporaceae</taxon>
    </lineage>
</organism>
<dbReference type="KEGG" id="pfla:Pflav_038100"/>
<feature type="compositionally biased region" description="Polar residues" evidence="1">
    <location>
        <begin position="250"/>
        <end position="267"/>
    </location>
</feature>
<reference evidence="2 3" key="1">
    <citation type="submission" date="2020-03" db="EMBL/GenBank/DDBJ databases">
        <title>Whole genome shotgun sequence of Phytohabitans flavus NBRC 107702.</title>
        <authorList>
            <person name="Komaki H."/>
            <person name="Tamura T."/>
        </authorList>
    </citation>
    <scope>NUCLEOTIDE SEQUENCE [LARGE SCALE GENOMIC DNA]</scope>
    <source>
        <strain evidence="2 3">NBRC 107702</strain>
    </source>
</reference>
<evidence type="ECO:0000313" key="2">
    <source>
        <dbReference type="EMBL" id="BCB77400.1"/>
    </source>
</evidence>
<sequence>MCVLSENVAPGITNAPLVSFDTSTMLWLRDEERPPWNSVVKVETISLTPSLATASSVTFGFAVVMVPVTVRPSALGSTASRSLVSAPVSRRWPSTPGTTAGLPALSAIVASFGATSTLASGAASAVRSFFSSTLGSILPVLSAVSTRLFAIAAGGTVTLPRSVVTVTGAATAGRARSEISLSTSSAEVAGWISTSGTGTGWMPSQPSRSAWADFSASMPLPGLGYTAFGVVPEKVTAGIRIACASLPSAPRSTSSALATSMVTTGATSREPKIRLNGPPPLSAAAATVASTSIASPTSAGLTSTTRSPSRTGSGASKRSDWPDRLARRASAASALLFAPRSTPSTFVPRGTSPAYP</sequence>
<dbReference type="EMBL" id="AP022870">
    <property type="protein sequence ID" value="BCB77400.1"/>
    <property type="molecule type" value="Genomic_DNA"/>
</dbReference>
<proteinExistence type="predicted"/>